<sequence length="311" mass="36135">MNNVNTLTCFVIMPFSVRKQDLEKYYYDNEHWNEVYNGFITPAIREAKLKVLRDDDDYSSRLVGIGIWSKIEKSDIILCDISAHNPNVHLELGWAMRADKKIVFIKDDLTEFNFDLNQYYTYEYSHRLQPSALKEAITNLSKIITATLTDNTSNYSIVNKLTLQTKANEASLNGNIEVGLLQELLNEVRTMKRLSNTSSYSENSSISLSIQSKSELPEKLIGSTWRKKEGLEEIYFTAQDQFMYTSVGTQKWIQNNVIFDSDYKVMKLYWRHDDFVARCTFDSIYSSFSEQDGTKWFLVAIAPFIHPSFRN</sequence>
<reference evidence="1 2" key="1">
    <citation type="submission" date="2023-12" db="EMBL/GenBank/DDBJ databases">
        <title>Novel species of the genus Arcicella isolated from rivers.</title>
        <authorList>
            <person name="Lu H."/>
        </authorList>
    </citation>
    <scope>NUCLEOTIDE SEQUENCE [LARGE SCALE GENOMIC DNA]</scope>
    <source>
        <strain evidence="1 2">LMG 21963</strain>
    </source>
</reference>
<dbReference type="Proteomes" id="UP001304671">
    <property type="component" value="Unassembled WGS sequence"/>
</dbReference>
<dbReference type="RefSeq" id="WP_323247848.1">
    <property type="nucleotide sequence ID" value="NZ_JAYFUL010000007.1"/>
</dbReference>
<name>A0ABU5QK69_9BACT</name>
<evidence type="ECO:0000313" key="1">
    <source>
        <dbReference type="EMBL" id="MEA5257460.1"/>
    </source>
</evidence>
<dbReference type="EMBL" id="JAYFUL010000007">
    <property type="protein sequence ID" value="MEA5257460.1"/>
    <property type="molecule type" value="Genomic_DNA"/>
</dbReference>
<accession>A0ABU5QK69</accession>
<organism evidence="1 2">
    <name type="scientific">Arcicella aquatica</name>
    <dbReference type="NCBI Taxonomy" id="217141"/>
    <lineage>
        <taxon>Bacteria</taxon>
        <taxon>Pseudomonadati</taxon>
        <taxon>Bacteroidota</taxon>
        <taxon>Cytophagia</taxon>
        <taxon>Cytophagales</taxon>
        <taxon>Flectobacillaceae</taxon>
        <taxon>Arcicella</taxon>
    </lineage>
</organism>
<proteinExistence type="predicted"/>
<keyword evidence="2" id="KW-1185">Reference proteome</keyword>
<gene>
    <name evidence="1" type="ORF">VB264_06685</name>
</gene>
<protein>
    <submittedName>
        <fullName evidence="1">Uncharacterized protein</fullName>
    </submittedName>
</protein>
<comment type="caution">
    <text evidence="1">The sequence shown here is derived from an EMBL/GenBank/DDBJ whole genome shotgun (WGS) entry which is preliminary data.</text>
</comment>
<evidence type="ECO:0000313" key="2">
    <source>
        <dbReference type="Proteomes" id="UP001304671"/>
    </source>
</evidence>